<reference evidence="7 8" key="1">
    <citation type="submission" date="2019-03" db="EMBL/GenBank/DDBJ databases">
        <title>Genomic Encyclopedia of Type Strains, Phase IV (KMG-IV): sequencing the most valuable type-strain genomes for metagenomic binning, comparative biology and taxonomic classification.</title>
        <authorList>
            <person name="Goeker M."/>
        </authorList>
    </citation>
    <scope>NUCLEOTIDE SEQUENCE [LARGE SCALE GENOMIC DNA]</scope>
    <source>
        <strain evidence="7 8">DSM 12121</strain>
    </source>
</reference>
<dbReference type="PANTHER" id="PTHR44943">
    <property type="entry name" value="CELLULOSE SYNTHASE OPERON PROTEIN C"/>
    <property type="match status" value="1"/>
</dbReference>
<evidence type="ECO:0000256" key="5">
    <source>
        <dbReference type="SAM" id="SignalP"/>
    </source>
</evidence>
<dbReference type="Gene3D" id="1.25.40.10">
    <property type="entry name" value="Tetratricopeptide repeat domain"/>
    <property type="match status" value="1"/>
</dbReference>
<dbReference type="OrthoDB" id="5294075at2"/>
<evidence type="ECO:0000259" key="6">
    <source>
        <dbReference type="Pfam" id="PF24125"/>
    </source>
</evidence>
<dbReference type="InterPro" id="IPR051685">
    <property type="entry name" value="Ycf3/AcsC/BcsC/TPR_MFPF"/>
</dbReference>
<organism evidence="7 8">
    <name type="scientific">Azoarcus indigens</name>
    <dbReference type="NCBI Taxonomy" id="29545"/>
    <lineage>
        <taxon>Bacteria</taxon>
        <taxon>Pseudomonadati</taxon>
        <taxon>Pseudomonadota</taxon>
        <taxon>Betaproteobacteria</taxon>
        <taxon>Rhodocyclales</taxon>
        <taxon>Zoogloeaceae</taxon>
        <taxon>Azoarcus</taxon>
    </lineage>
</organism>
<feature type="chain" id="PRO_5020432190" evidence="5">
    <location>
        <begin position="26"/>
        <end position="377"/>
    </location>
</feature>
<sequence>MRIRPSLASGALSVALLVGMAPVQAADGVKEMQSLIRAGKPAEALSRADKLIAASPRDPQPRFLKGVALAELGKREEAIAVFQQLTQDFPALPEPYNNLAVLYAQQKEYDKARTTLERALRTHPSYATAHQNLGDLYAQLATQAYGKALQMDSTKSADQSTRLALLAEMTPAASAPLQQLAAAPPAPVVAEKPPEKVAAEKPAPEVKVEPKPAPAPSVPPAPPKTPTVETPRPAAPQPSQPAPERPAPPKPAEPPATPAANPTKQQEAAVLKAAEAWAKAWSTQDVKGYLSHYDRDFQVPNNRPRQEWEREREQRIARPGAISVEIENARISLNGDRATLRFRQHYRSSGFNGSTNKTLEFVRRGEQWRILRESVGN</sequence>
<dbReference type="SUPFAM" id="SSF48452">
    <property type="entry name" value="TPR-like"/>
    <property type="match status" value="1"/>
</dbReference>
<gene>
    <name evidence="7" type="ORF">C7389_112118</name>
</gene>
<evidence type="ECO:0000256" key="1">
    <source>
        <dbReference type="ARBA" id="ARBA00022737"/>
    </source>
</evidence>
<feature type="compositionally biased region" description="Low complexity" evidence="4">
    <location>
        <begin position="258"/>
        <end position="270"/>
    </location>
</feature>
<dbReference type="RefSeq" id="WP_133592786.1">
    <property type="nucleotide sequence ID" value="NZ_SNVV01000012.1"/>
</dbReference>
<evidence type="ECO:0000256" key="2">
    <source>
        <dbReference type="ARBA" id="ARBA00022803"/>
    </source>
</evidence>
<name>A0A4R6DVR5_9RHOO</name>
<feature type="repeat" description="TPR" evidence="3">
    <location>
        <begin position="93"/>
        <end position="126"/>
    </location>
</feature>
<feature type="region of interest" description="Disordered" evidence="4">
    <location>
        <begin position="184"/>
        <end position="270"/>
    </location>
</feature>
<dbReference type="PROSITE" id="PS50005">
    <property type="entry name" value="TPR"/>
    <property type="match status" value="1"/>
</dbReference>
<dbReference type="SMART" id="SM00028">
    <property type="entry name" value="TPR"/>
    <property type="match status" value="3"/>
</dbReference>
<dbReference type="EMBL" id="SNVV01000012">
    <property type="protein sequence ID" value="TDN49263.1"/>
    <property type="molecule type" value="Genomic_DNA"/>
</dbReference>
<dbReference type="InterPro" id="IPR011990">
    <property type="entry name" value="TPR-like_helical_dom_sf"/>
</dbReference>
<feature type="signal peptide" evidence="5">
    <location>
        <begin position="1"/>
        <end position="25"/>
    </location>
</feature>
<dbReference type="Gene3D" id="3.10.450.50">
    <property type="match status" value="1"/>
</dbReference>
<protein>
    <submittedName>
        <fullName evidence="7">Uncharacterized protein DUF4440</fullName>
    </submittedName>
</protein>
<keyword evidence="1" id="KW-0677">Repeat</keyword>
<evidence type="ECO:0000256" key="4">
    <source>
        <dbReference type="SAM" id="MobiDB-lite"/>
    </source>
</evidence>
<dbReference type="SUPFAM" id="SSF54427">
    <property type="entry name" value="NTF2-like"/>
    <property type="match status" value="1"/>
</dbReference>
<dbReference type="AlphaFoldDB" id="A0A4R6DVR5"/>
<evidence type="ECO:0000313" key="7">
    <source>
        <dbReference type="EMBL" id="TDN49263.1"/>
    </source>
</evidence>
<keyword evidence="5" id="KW-0732">Signal</keyword>
<evidence type="ECO:0000256" key="3">
    <source>
        <dbReference type="PROSITE-ProRule" id="PRU00339"/>
    </source>
</evidence>
<feature type="domain" description="Cds6 C-terminal" evidence="6">
    <location>
        <begin position="270"/>
        <end position="373"/>
    </location>
</feature>
<dbReference type="Proteomes" id="UP000295129">
    <property type="component" value="Unassembled WGS sequence"/>
</dbReference>
<dbReference type="InterPro" id="IPR032710">
    <property type="entry name" value="NTF2-like_dom_sf"/>
</dbReference>
<dbReference type="InterPro" id="IPR056203">
    <property type="entry name" value="Cds6_C"/>
</dbReference>
<dbReference type="InterPro" id="IPR019734">
    <property type="entry name" value="TPR_rpt"/>
</dbReference>
<proteinExistence type="predicted"/>
<evidence type="ECO:0000313" key="8">
    <source>
        <dbReference type="Proteomes" id="UP000295129"/>
    </source>
</evidence>
<keyword evidence="2 3" id="KW-0802">TPR repeat</keyword>
<feature type="compositionally biased region" description="Pro residues" evidence="4">
    <location>
        <begin position="211"/>
        <end position="225"/>
    </location>
</feature>
<accession>A0A4R6DVR5</accession>
<feature type="compositionally biased region" description="Pro residues" evidence="4">
    <location>
        <begin position="233"/>
        <end position="257"/>
    </location>
</feature>
<feature type="compositionally biased region" description="Basic and acidic residues" evidence="4">
    <location>
        <begin position="192"/>
        <end position="210"/>
    </location>
</feature>
<keyword evidence="8" id="KW-1185">Reference proteome</keyword>
<dbReference type="PANTHER" id="PTHR44943:SF8">
    <property type="entry name" value="TPR REPEAT-CONTAINING PROTEIN MJ0263"/>
    <property type="match status" value="1"/>
</dbReference>
<dbReference type="Pfam" id="PF24125">
    <property type="entry name" value="Cds6_C"/>
    <property type="match status" value="1"/>
</dbReference>
<dbReference type="PROSITE" id="PS50293">
    <property type="entry name" value="TPR_REGION"/>
    <property type="match status" value="1"/>
</dbReference>
<comment type="caution">
    <text evidence="7">The sequence shown here is derived from an EMBL/GenBank/DDBJ whole genome shotgun (WGS) entry which is preliminary data.</text>
</comment>
<dbReference type="Pfam" id="PF14559">
    <property type="entry name" value="TPR_19"/>
    <property type="match status" value="1"/>
</dbReference>